<dbReference type="PROSITE" id="PS51257">
    <property type="entry name" value="PROKAR_LIPOPROTEIN"/>
    <property type="match status" value="1"/>
</dbReference>
<dbReference type="RefSeq" id="WP_157118672.1">
    <property type="nucleotide sequence ID" value="NZ_JAXOJX010000066.1"/>
</dbReference>
<accession>A0ABU5IN84</accession>
<evidence type="ECO:0000313" key="2">
    <source>
        <dbReference type="EMBL" id="MDZ5460361.1"/>
    </source>
</evidence>
<sequence length="177" mass="18134">MKRLSLGAGLLAGVVGLCAVAACTPALNWREVRLDGGALALFPCKPDHQTRTVALAGQTVALTLHACAAAGLRFAVAQADVLTPERVEPALAALAQAQARNLQATLPAGEPAQVAGMTPNAQARRYALSGLRPDGSAVQAQLLLFARGTQVLQATVLDGTPDTPAVHTFMDALRAPG</sequence>
<dbReference type="Proteomes" id="UP001293718">
    <property type="component" value="Unassembled WGS sequence"/>
</dbReference>
<name>A0ABU5IN84_9BURK</name>
<gene>
    <name evidence="2" type="ORF">SM757_27650</name>
</gene>
<evidence type="ECO:0008006" key="4">
    <source>
        <dbReference type="Google" id="ProtNLM"/>
    </source>
</evidence>
<protein>
    <recommendedName>
        <fullName evidence="4">Transmembrane protein</fullName>
    </recommendedName>
</protein>
<organism evidence="2 3">
    <name type="scientific">Azohydromonas lata</name>
    <dbReference type="NCBI Taxonomy" id="45677"/>
    <lineage>
        <taxon>Bacteria</taxon>
        <taxon>Pseudomonadati</taxon>
        <taxon>Pseudomonadota</taxon>
        <taxon>Betaproteobacteria</taxon>
        <taxon>Burkholderiales</taxon>
        <taxon>Sphaerotilaceae</taxon>
        <taxon>Azohydromonas</taxon>
    </lineage>
</organism>
<keyword evidence="3" id="KW-1185">Reference proteome</keyword>
<evidence type="ECO:0000256" key="1">
    <source>
        <dbReference type="SAM" id="SignalP"/>
    </source>
</evidence>
<feature type="chain" id="PRO_5045097155" description="Transmembrane protein" evidence="1">
    <location>
        <begin position="22"/>
        <end position="177"/>
    </location>
</feature>
<keyword evidence="1" id="KW-0732">Signal</keyword>
<reference evidence="2 3" key="1">
    <citation type="submission" date="2023-11" db="EMBL/GenBank/DDBJ databases">
        <title>Draft genome of Azohydromonas lata strain H1 (DSM1123), a polyhydroxyalkanoate producer.</title>
        <authorList>
            <person name="Traversa D."/>
            <person name="D'Addabbo P."/>
            <person name="Pazzani C."/>
            <person name="Manzari C."/>
            <person name="Chiara M."/>
            <person name="Scrascia M."/>
        </authorList>
    </citation>
    <scope>NUCLEOTIDE SEQUENCE [LARGE SCALE GENOMIC DNA]</scope>
    <source>
        <strain evidence="2 3">H1</strain>
    </source>
</reference>
<feature type="signal peptide" evidence="1">
    <location>
        <begin position="1"/>
        <end position="21"/>
    </location>
</feature>
<evidence type="ECO:0000313" key="3">
    <source>
        <dbReference type="Proteomes" id="UP001293718"/>
    </source>
</evidence>
<proteinExistence type="predicted"/>
<comment type="caution">
    <text evidence="2">The sequence shown here is derived from an EMBL/GenBank/DDBJ whole genome shotgun (WGS) entry which is preliminary data.</text>
</comment>
<dbReference type="EMBL" id="JAXOJX010000066">
    <property type="protein sequence ID" value="MDZ5460361.1"/>
    <property type="molecule type" value="Genomic_DNA"/>
</dbReference>